<dbReference type="Gramene" id="Kaladp0048s0565.1.v1.1">
    <property type="protein sequence ID" value="Kaladp0048s0565.1.v1.1"/>
    <property type="gene ID" value="Kaladp0048s0565.v1.1"/>
</dbReference>
<proteinExistence type="predicted"/>
<dbReference type="EnsemblPlants" id="Kaladp0048s0565.1.v1.1">
    <property type="protein sequence ID" value="Kaladp0048s0565.1.v1.1"/>
    <property type="gene ID" value="Kaladp0048s0565.v1.1"/>
</dbReference>
<name>A0A7N0U0H3_KALFE</name>
<protein>
    <recommendedName>
        <fullName evidence="5">Protein JASON</fullName>
    </recommendedName>
</protein>
<evidence type="ECO:0008006" key="5">
    <source>
        <dbReference type="Google" id="ProtNLM"/>
    </source>
</evidence>
<keyword evidence="2" id="KW-0732">Signal</keyword>
<dbReference type="AlphaFoldDB" id="A0A7N0U0H3"/>
<dbReference type="PANTHER" id="PTHR33318">
    <property type="entry name" value="ASPARTYL/GLUTAMYL-TRNA(ASN/GLN) AMIDOTRANSFERASE SUBUNIT"/>
    <property type="match status" value="1"/>
</dbReference>
<reference evidence="3" key="1">
    <citation type="submission" date="2021-01" db="UniProtKB">
        <authorList>
            <consortium name="EnsemblPlants"/>
        </authorList>
    </citation>
    <scope>IDENTIFICATION</scope>
</reference>
<evidence type="ECO:0000256" key="2">
    <source>
        <dbReference type="SAM" id="SignalP"/>
    </source>
</evidence>
<feature type="region of interest" description="Disordered" evidence="1">
    <location>
        <begin position="35"/>
        <end position="74"/>
    </location>
</feature>
<accession>A0A7N0U0H3</accession>
<feature type="signal peptide" evidence="2">
    <location>
        <begin position="1"/>
        <end position="19"/>
    </location>
</feature>
<dbReference type="InterPro" id="IPR039300">
    <property type="entry name" value="JASON"/>
</dbReference>
<dbReference type="Proteomes" id="UP000594263">
    <property type="component" value="Unplaced"/>
</dbReference>
<keyword evidence="4" id="KW-1185">Reference proteome</keyword>
<dbReference type="GO" id="GO:0007142">
    <property type="term" value="P:male meiosis II"/>
    <property type="evidence" value="ECO:0007669"/>
    <property type="project" value="InterPro"/>
</dbReference>
<feature type="region of interest" description="Disordered" evidence="1">
    <location>
        <begin position="316"/>
        <end position="335"/>
    </location>
</feature>
<organism evidence="3 4">
    <name type="scientific">Kalanchoe fedtschenkoi</name>
    <name type="common">Lavender scallops</name>
    <name type="synonym">South American air plant</name>
    <dbReference type="NCBI Taxonomy" id="63787"/>
    <lineage>
        <taxon>Eukaryota</taxon>
        <taxon>Viridiplantae</taxon>
        <taxon>Streptophyta</taxon>
        <taxon>Embryophyta</taxon>
        <taxon>Tracheophyta</taxon>
        <taxon>Spermatophyta</taxon>
        <taxon>Magnoliopsida</taxon>
        <taxon>eudicotyledons</taxon>
        <taxon>Gunneridae</taxon>
        <taxon>Pentapetalae</taxon>
        <taxon>Saxifragales</taxon>
        <taxon>Crassulaceae</taxon>
        <taxon>Kalanchoe</taxon>
    </lineage>
</organism>
<feature type="compositionally biased region" description="Polar residues" evidence="1">
    <location>
        <begin position="495"/>
        <end position="504"/>
    </location>
</feature>
<evidence type="ECO:0000313" key="4">
    <source>
        <dbReference type="Proteomes" id="UP000594263"/>
    </source>
</evidence>
<evidence type="ECO:0000313" key="3">
    <source>
        <dbReference type="EnsemblPlants" id="Kaladp0048s0565.1.v1.1"/>
    </source>
</evidence>
<feature type="chain" id="PRO_5029618263" description="Protein JASON" evidence="2">
    <location>
        <begin position="20"/>
        <end position="504"/>
    </location>
</feature>
<dbReference type="OMA" id="SPKEWDG"/>
<feature type="compositionally biased region" description="Acidic residues" evidence="1">
    <location>
        <begin position="316"/>
        <end position="327"/>
    </location>
</feature>
<evidence type="ECO:0000256" key="1">
    <source>
        <dbReference type="SAM" id="MobiDB-lite"/>
    </source>
</evidence>
<dbReference type="PANTHER" id="PTHR33318:SF7">
    <property type="entry name" value="PROTEIN JASON"/>
    <property type="match status" value="1"/>
</dbReference>
<feature type="compositionally biased region" description="Polar residues" evidence="1">
    <location>
        <begin position="51"/>
        <end position="60"/>
    </location>
</feature>
<sequence>MSCGLALRFFYSAFSASMGCLFGCFRVRTDRCPPKARLPSEPVEKSRRSDASPNQFTSLLASEGDDDSPYNDEHTQSLGFQQAEITDRGLVDEAKFLKACGILAETPTEIRKVREKLEFSEEQDLDSGSPRYHSWYPDTSVEKLCLKNEGQAKSLKPLELCEEWQDGVACSEHPRDSFVAETDKKTVDENFQIASIVTTNKIQDNELDNTPVCKSPQLPSAAIKSRAKSVHFAREPETPLRSSNRCLSEKGGHGLFKYSPHPTPLKITDEMETPGTIYATNLDSATKCRNARIRSQYVYSASNPVEDISKWRVLKEDEEEGEMEEANNDSFQQPDSIKESSEHFCVTPSHYSDKENEVSADKNLNAEASLSVWLRPASTTTDGSIESREVTHTQNMGLTPGSRPILGVLPASYWNSDSEMSPKCWDGNGIPNTTNKYKEDQKVKWHATPFEERIEKALSESVGSIPERKDMDGRPVVYEDEEDEGTDSLLDSPVQPITTKLISG</sequence>
<feature type="region of interest" description="Disordered" evidence="1">
    <location>
        <begin position="460"/>
        <end position="504"/>
    </location>
</feature>